<evidence type="ECO:0000256" key="2">
    <source>
        <dbReference type="ARBA" id="ARBA00022679"/>
    </source>
</evidence>
<feature type="compositionally biased region" description="Low complexity" evidence="4">
    <location>
        <begin position="808"/>
        <end position="817"/>
    </location>
</feature>
<dbReference type="EMBL" id="JAHRIM010071491">
    <property type="protein sequence ID" value="MEQ2273314.1"/>
    <property type="molecule type" value="Genomic_DNA"/>
</dbReference>
<keyword evidence="7" id="KW-1185">Reference proteome</keyword>
<dbReference type="InterPro" id="IPR008979">
    <property type="entry name" value="Galactose-bd-like_sf"/>
</dbReference>
<dbReference type="EC" id="2.3.2.26" evidence="3"/>
<feature type="region of interest" description="Disordered" evidence="4">
    <location>
        <begin position="637"/>
        <end position="717"/>
    </location>
</feature>
<dbReference type="PANTHER" id="PTHR45670">
    <property type="entry name" value="E3 UBIQUITIN-PROTEIN LIGASE TRIP12"/>
    <property type="match status" value="1"/>
</dbReference>
<keyword evidence="2 3" id="KW-0808">Transferase</keyword>
<feature type="compositionally biased region" description="Polar residues" evidence="4">
    <location>
        <begin position="648"/>
        <end position="662"/>
    </location>
</feature>
<keyword evidence="3" id="KW-0833">Ubl conjugation pathway</keyword>
<feature type="compositionally biased region" description="Low complexity" evidence="4">
    <location>
        <begin position="704"/>
        <end position="717"/>
    </location>
</feature>
<name>A0ABV0WWC7_9TELE</name>
<accession>A0ABV0WWC7</accession>
<comment type="caution">
    <text evidence="6">The sequence shown here is derived from an EMBL/GenBank/DDBJ whole genome shotgun (WGS) entry which is preliminary data.</text>
</comment>
<dbReference type="Gene3D" id="2.30.30.40">
    <property type="entry name" value="SH3 Domains"/>
    <property type="match status" value="1"/>
</dbReference>
<feature type="region of interest" description="Disordered" evidence="4">
    <location>
        <begin position="782"/>
        <end position="817"/>
    </location>
</feature>
<dbReference type="InterPro" id="IPR010606">
    <property type="entry name" value="Mib_Herc2"/>
</dbReference>
<dbReference type="Gene3D" id="2.60.120.260">
    <property type="entry name" value="Galactose-binding domain-like"/>
    <property type="match status" value="1"/>
</dbReference>
<proteinExistence type="inferred from homology"/>
<dbReference type="Proteomes" id="UP001444071">
    <property type="component" value="Unassembled WGS sequence"/>
</dbReference>
<evidence type="ECO:0000313" key="7">
    <source>
        <dbReference type="Proteomes" id="UP001444071"/>
    </source>
</evidence>
<comment type="function">
    <text evidence="3">E3 ubiquitin-protein ligase which accepts ubiquitin from an E2 ubiquitin-conjugating enzyme in the form of a thioester and then directly transfers the ubiquitin to targeted substrates.</text>
</comment>
<feature type="region of interest" description="Disordered" evidence="4">
    <location>
        <begin position="1"/>
        <end position="25"/>
    </location>
</feature>
<dbReference type="Pfam" id="PF06701">
    <property type="entry name" value="MIB_HERC2"/>
    <property type="match status" value="1"/>
</dbReference>
<dbReference type="PROSITE" id="PS51416">
    <property type="entry name" value="MIB_HERC2"/>
    <property type="match status" value="1"/>
</dbReference>
<evidence type="ECO:0000259" key="5">
    <source>
        <dbReference type="PROSITE" id="PS51416"/>
    </source>
</evidence>
<dbReference type="InterPro" id="IPR012919">
    <property type="entry name" value="SUN_dom"/>
</dbReference>
<feature type="compositionally biased region" description="Low complexity" evidence="4">
    <location>
        <begin position="829"/>
        <end position="838"/>
    </location>
</feature>
<evidence type="ECO:0000256" key="3">
    <source>
        <dbReference type="RuleBase" id="RU369009"/>
    </source>
</evidence>
<feature type="compositionally biased region" description="Low complexity" evidence="4">
    <location>
        <begin position="1"/>
        <end position="13"/>
    </location>
</feature>
<evidence type="ECO:0000256" key="1">
    <source>
        <dbReference type="ARBA" id="ARBA00000885"/>
    </source>
</evidence>
<feature type="compositionally biased region" description="Basic and acidic residues" evidence="4">
    <location>
        <begin position="14"/>
        <end position="25"/>
    </location>
</feature>
<evidence type="ECO:0000313" key="6">
    <source>
        <dbReference type="EMBL" id="MEQ2273314.1"/>
    </source>
</evidence>
<feature type="domain" description="MIB/HERC2" evidence="5">
    <location>
        <begin position="562"/>
        <end position="635"/>
    </location>
</feature>
<dbReference type="PANTHER" id="PTHR45670:SF1">
    <property type="entry name" value="E3 UBIQUITIN-PROTEIN LIGASE HECTD1"/>
    <property type="match status" value="1"/>
</dbReference>
<protein>
    <recommendedName>
        <fullName evidence="3">E3 ubiquitin-protein ligase</fullName>
        <ecNumber evidence="3">2.3.2.26</ecNumber>
    </recommendedName>
</protein>
<feature type="region of interest" description="Disordered" evidence="4">
    <location>
        <begin position="829"/>
        <end position="850"/>
    </location>
</feature>
<dbReference type="InterPro" id="IPR045322">
    <property type="entry name" value="HECTD1/TRIP12-like"/>
</dbReference>
<feature type="compositionally biased region" description="Low complexity" evidence="4">
    <location>
        <begin position="782"/>
        <end position="792"/>
    </location>
</feature>
<reference evidence="6 7" key="1">
    <citation type="submission" date="2021-06" db="EMBL/GenBank/DDBJ databases">
        <authorList>
            <person name="Palmer J.M."/>
        </authorList>
    </citation>
    <scope>NUCLEOTIDE SEQUENCE [LARGE SCALE GENOMIC DNA]</scope>
    <source>
        <strain evidence="6 7">XR_2019</strain>
        <tissue evidence="6">Muscle</tissue>
    </source>
</reference>
<comment type="catalytic activity">
    <reaction evidence="1 3">
        <text>S-ubiquitinyl-[E2 ubiquitin-conjugating enzyme]-L-cysteine + [acceptor protein]-L-lysine = [E2 ubiquitin-conjugating enzyme]-L-cysteine + N(6)-ubiquitinyl-[acceptor protein]-L-lysine.</text>
        <dbReference type="EC" id="2.3.2.26"/>
    </reaction>
</comment>
<organism evidence="6 7">
    <name type="scientific">Xenotaenia resolanae</name>
    <dbReference type="NCBI Taxonomy" id="208358"/>
    <lineage>
        <taxon>Eukaryota</taxon>
        <taxon>Metazoa</taxon>
        <taxon>Chordata</taxon>
        <taxon>Craniata</taxon>
        <taxon>Vertebrata</taxon>
        <taxon>Euteleostomi</taxon>
        <taxon>Actinopterygii</taxon>
        <taxon>Neopterygii</taxon>
        <taxon>Teleostei</taxon>
        <taxon>Neoteleostei</taxon>
        <taxon>Acanthomorphata</taxon>
        <taxon>Ovalentaria</taxon>
        <taxon>Atherinomorphae</taxon>
        <taxon>Cyprinodontiformes</taxon>
        <taxon>Goodeidae</taxon>
        <taxon>Xenotaenia</taxon>
    </lineage>
</organism>
<evidence type="ECO:0000256" key="4">
    <source>
        <dbReference type="SAM" id="MobiDB-lite"/>
    </source>
</evidence>
<dbReference type="Pfam" id="PF07738">
    <property type="entry name" value="Sad1_UNC"/>
    <property type="match status" value="1"/>
</dbReference>
<sequence>MYSSGSPEGGSDSSESRSEFLEKLQRARSQVKPVTASQPILSVVGPTKLTVGNWSLTCLKDGEIAIHNSDGQQATILKEDLPGFVFESNRGTKHSFTAETSLGSEFVTGWTGKRGRKLKSKLEKTKQKVKSMARELYDDHFKAVESMPRGVVVTLRNIATQLESAWELHVNRQCLEGENTWRDLMKTALENLIVVLKDENTISPYEMCSSGLVQALFTVLSNSAELDMKHDCKPLMERINVFKAAFSENEDNESRPAVALIRKLIAVLESIERLPLYLYDSPGSSYNLQILTRRLRFRLERAPGETALIDRTGRMLKMEPLATVESLEQYLLKMVAKQWYDFERSSFVFVRKLREGQTFTFRHQHDFDENGIIYWVGTNAKTAYEWVNPAAYGLVVVTSSEGRNLPYGRLEDILSRDSSALNCHTNDDKNAWFAIDLGLWVIPSAYTLRHARGYGRSALRNWVFQVSKDGQNWSTLYTHIDDGSLNEPGSTATWPLDPSKDEKQGWRHIRIKQMGKNASGQTHYLSLSGFELYGTVTAVCEDQLGKAVKEAEANLRRQRRLFRSQVMKYIVPGARVVRGIDWKWREQDGNPPGEGTVTGEAHNGWIDVTWDASGCSNSYRMGAEGKFDLKLAPGYDPESAATAPTPKPVSSTVSGPASSTVGPSVASTAIGGTTTTSASLSSTSSSSQQPSWSSLVKNNCPDRSGASSSSRKGSSSSVCSVASSSDISLSSSAGMLSGGSLQLERRAEGVLLDQGVGSGGVTGGGLGCDGNQQEPIVVLSSEAGCGSGSSSGTLTADTSVTGDEHHSPTTAASTDPATAISMGLVSVSSPDVSSVSESSSKDTHSQRPLCSAANTRLSVSSLLAAGAPMSSSASVPNLSSREASLMESFVRRAPNMSRTNATNNMNLSRSSSDNNTNTLGRNVMSAASEYYNVLILML</sequence>
<gene>
    <name evidence="6" type="primary">HECTD1_1</name>
    <name evidence="6" type="ORF">XENORESO_002485</name>
</gene>
<dbReference type="InterPro" id="IPR037252">
    <property type="entry name" value="Mib_Herc2_sf"/>
</dbReference>
<comment type="pathway">
    <text evidence="3">Protein modification; protein ubiquitination.</text>
</comment>
<comment type="similarity">
    <text evidence="3">Belongs to the UPL family. K-HECT subfamily.</text>
</comment>
<feature type="compositionally biased region" description="Low complexity" evidence="4">
    <location>
        <begin position="664"/>
        <end position="694"/>
    </location>
</feature>
<dbReference type="SUPFAM" id="SSF49785">
    <property type="entry name" value="Galactose-binding domain-like"/>
    <property type="match status" value="1"/>
</dbReference>
<dbReference type="SUPFAM" id="SSF159034">
    <property type="entry name" value="Mib/herc2 domain-like"/>
    <property type="match status" value="1"/>
</dbReference>